<dbReference type="AlphaFoldDB" id="A0A3B0RSN7"/>
<sequence length="193" mass="21467">MLCRIFLGFFAIAVLSQVTWAQNFDAEIKKAVELSTAGKPAAALEAMDRATTALWLRSPLTVTKAVLVTKPAKVFGEYDKRPNNVFPAGGKVRVYTELIGYDWQKIDDLYKINVIADVSLKNTKGKILWSKKEFGVFRPAKPKQFKKLYVNLSLGIKGVPAGNYIVEYSLIDKIRKQVAVISLPFSIVGKPSQ</sequence>
<protein>
    <submittedName>
        <fullName evidence="1">Uncharacterized protein</fullName>
    </submittedName>
</protein>
<name>A0A3B0RSN7_9ZZZZ</name>
<organism evidence="1">
    <name type="scientific">hydrothermal vent metagenome</name>
    <dbReference type="NCBI Taxonomy" id="652676"/>
    <lineage>
        <taxon>unclassified sequences</taxon>
        <taxon>metagenomes</taxon>
        <taxon>ecological metagenomes</taxon>
    </lineage>
</organism>
<accession>A0A3B0RSN7</accession>
<gene>
    <name evidence="1" type="ORF">MNBD_ALPHA08-1049</name>
</gene>
<dbReference type="EMBL" id="UOEC01000005">
    <property type="protein sequence ID" value="VAV86495.1"/>
    <property type="molecule type" value="Genomic_DNA"/>
</dbReference>
<reference evidence="1" key="1">
    <citation type="submission" date="2018-06" db="EMBL/GenBank/DDBJ databases">
        <authorList>
            <person name="Zhirakovskaya E."/>
        </authorList>
    </citation>
    <scope>NUCLEOTIDE SEQUENCE</scope>
</reference>
<proteinExistence type="predicted"/>
<evidence type="ECO:0000313" key="1">
    <source>
        <dbReference type="EMBL" id="VAV86495.1"/>
    </source>
</evidence>